<reference evidence="3" key="1">
    <citation type="submission" date="2013-01" db="EMBL/GenBank/DDBJ databases">
        <title>Draft Genome Sequence of a Mulberry Tree, Morus notabilis C.K. Schneid.</title>
        <authorList>
            <person name="He N."/>
            <person name="Zhao S."/>
        </authorList>
    </citation>
    <scope>NUCLEOTIDE SEQUENCE</scope>
</reference>
<gene>
    <name evidence="2" type="ORF">L484_002286</name>
</gene>
<dbReference type="AlphaFoldDB" id="W9QNC2"/>
<feature type="region of interest" description="Disordered" evidence="1">
    <location>
        <begin position="78"/>
        <end position="114"/>
    </location>
</feature>
<accession>W9QNC2</accession>
<sequence length="149" mass="16829">MLRLVRTALGKGSLVSLFPPSSHGFSRITQRTRARSTVEKQWPLPFTQLQTENFPHLQQHELDHGDLCDLLSNSIQQWEGEPQSKTKPKEKQKITQGWKARNRQEAAQPTQTPTRRRLAGGLLRGETLLSPFSSLSLSCSLAVCMHRST</sequence>
<evidence type="ECO:0000313" key="3">
    <source>
        <dbReference type="Proteomes" id="UP000030645"/>
    </source>
</evidence>
<protein>
    <submittedName>
        <fullName evidence="2">Uncharacterized protein</fullName>
    </submittedName>
</protein>
<name>W9QNC2_9ROSA</name>
<evidence type="ECO:0000256" key="1">
    <source>
        <dbReference type="SAM" id="MobiDB-lite"/>
    </source>
</evidence>
<dbReference type="EMBL" id="KE343871">
    <property type="protein sequence ID" value="EXB44589.1"/>
    <property type="molecule type" value="Genomic_DNA"/>
</dbReference>
<organism evidence="2 3">
    <name type="scientific">Morus notabilis</name>
    <dbReference type="NCBI Taxonomy" id="981085"/>
    <lineage>
        <taxon>Eukaryota</taxon>
        <taxon>Viridiplantae</taxon>
        <taxon>Streptophyta</taxon>
        <taxon>Embryophyta</taxon>
        <taxon>Tracheophyta</taxon>
        <taxon>Spermatophyta</taxon>
        <taxon>Magnoliopsida</taxon>
        <taxon>eudicotyledons</taxon>
        <taxon>Gunneridae</taxon>
        <taxon>Pentapetalae</taxon>
        <taxon>rosids</taxon>
        <taxon>fabids</taxon>
        <taxon>Rosales</taxon>
        <taxon>Moraceae</taxon>
        <taxon>Moreae</taxon>
        <taxon>Morus</taxon>
    </lineage>
</organism>
<dbReference type="Proteomes" id="UP000030645">
    <property type="component" value="Unassembled WGS sequence"/>
</dbReference>
<proteinExistence type="predicted"/>
<keyword evidence="3" id="KW-1185">Reference proteome</keyword>
<feature type="compositionally biased region" description="Basic and acidic residues" evidence="1">
    <location>
        <begin position="82"/>
        <end position="93"/>
    </location>
</feature>
<evidence type="ECO:0000313" key="2">
    <source>
        <dbReference type="EMBL" id="EXB44589.1"/>
    </source>
</evidence>